<evidence type="ECO:0000256" key="2">
    <source>
        <dbReference type="SAM" id="SignalP"/>
    </source>
</evidence>
<name>A0A2I0I9A5_PUNGR</name>
<comment type="caution">
    <text evidence="3">The sequence shown here is derived from an EMBL/GenBank/DDBJ whole genome shotgun (WGS) entry which is preliminary data.</text>
</comment>
<keyword evidence="4" id="KW-1185">Reference proteome</keyword>
<sequence>MAFPHKLVAPSLVFLLFVASSESSRLLLKDCSRHSRMARAKPALNLALPGDSNVIAFPSAKPRPSPEGDRPKHAFPSFGRKSGAGAAASSSGRSFRQMFLNALPKGPVTPSGPSKGTNRTKLKDLRD</sequence>
<evidence type="ECO:0000256" key="1">
    <source>
        <dbReference type="SAM" id="MobiDB-lite"/>
    </source>
</evidence>
<organism evidence="3 4">
    <name type="scientific">Punica granatum</name>
    <name type="common">Pomegranate</name>
    <dbReference type="NCBI Taxonomy" id="22663"/>
    <lineage>
        <taxon>Eukaryota</taxon>
        <taxon>Viridiplantae</taxon>
        <taxon>Streptophyta</taxon>
        <taxon>Embryophyta</taxon>
        <taxon>Tracheophyta</taxon>
        <taxon>Spermatophyta</taxon>
        <taxon>Magnoliopsida</taxon>
        <taxon>eudicotyledons</taxon>
        <taxon>Gunneridae</taxon>
        <taxon>Pentapetalae</taxon>
        <taxon>rosids</taxon>
        <taxon>malvids</taxon>
        <taxon>Myrtales</taxon>
        <taxon>Lythraceae</taxon>
        <taxon>Punica</taxon>
    </lineage>
</organism>
<reference evidence="3 4" key="1">
    <citation type="submission" date="2017-11" db="EMBL/GenBank/DDBJ databases">
        <title>De-novo sequencing of pomegranate (Punica granatum L.) genome.</title>
        <authorList>
            <person name="Akparov Z."/>
            <person name="Amiraslanov A."/>
            <person name="Hajiyeva S."/>
            <person name="Abbasov M."/>
            <person name="Kaur K."/>
            <person name="Hamwieh A."/>
            <person name="Solovyev V."/>
            <person name="Salamov A."/>
            <person name="Braich B."/>
            <person name="Kosarev P."/>
            <person name="Mahmoud A."/>
            <person name="Hajiyev E."/>
            <person name="Babayeva S."/>
            <person name="Izzatullayeva V."/>
            <person name="Mammadov A."/>
            <person name="Mammadov A."/>
            <person name="Sharifova S."/>
            <person name="Ojaghi J."/>
            <person name="Eynullazada K."/>
            <person name="Bayramov B."/>
            <person name="Abdulazimova A."/>
            <person name="Shahmuradov I."/>
        </authorList>
    </citation>
    <scope>NUCLEOTIDE SEQUENCE [LARGE SCALE GENOMIC DNA]</scope>
    <source>
        <strain evidence="4">cv. AG2017</strain>
        <tissue evidence="3">Leaf</tissue>
    </source>
</reference>
<evidence type="ECO:0000313" key="3">
    <source>
        <dbReference type="EMBL" id="PKI40595.1"/>
    </source>
</evidence>
<proteinExistence type="predicted"/>
<feature type="compositionally biased region" description="Low complexity" evidence="1">
    <location>
        <begin position="77"/>
        <end position="96"/>
    </location>
</feature>
<evidence type="ECO:0000313" key="4">
    <source>
        <dbReference type="Proteomes" id="UP000233551"/>
    </source>
</evidence>
<keyword evidence="2" id="KW-0732">Signal</keyword>
<accession>A0A2I0I9A5</accession>
<feature type="region of interest" description="Disordered" evidence="1">
    <location>
        <begin position="55"/>
        <end position="127"/>
    </location>
</feature>
<protein>
    <submittedName>
        <fullName evidence="3">Uncharacterized protein</fullName>
    </submittedName>
</protein>
<feature type="signal peptide" evidence="2">
    <location>
        <begin position="1"/>
        <end position="23"/>
    </location>
</feature>
<gene>
    <name evidence="3" type="ORF">CRG98_039005</name>
</gene>
<dbReference type="EMBL" id="PGOL01003518">
    <property type="protein sequence ID" value="PKI40595.1"/>
    <property type="molecule type" value="Genomic_DNA"/>
</dbReference>
<dbReference type="AlphaFoldDB" id="A0A2I0I9A5"/>
<dbReference type="Proteomes" id="UP000233551">
    <property type="component" value="Unassembled WGS sequence"/>
</dbReference>
<feature type="chain" id="PRO_5014154201" evidence="2">
    <location>
        <begin position="24"/>
        <end position="127"/>
    </location>
</feature>